<evidence type="ECO:0000256" key="1">
    <source>
        <dbReference type="SAM" id="MobiDB-lite"/>
    </source>
</evidence>
<dbReference type="Proteomes" id="UP000036681">
    <property type="component" value="Unplaced"/>
</dbReference>
<feature type="compositionally biased region" description="Polar residues" evidence="1">
    <location>
        <begin position="105"/>
        <end position="115"/>
    </location>
</feature>
<evidence type="ECO:0000313" key="3">
    <source>
        <dbReference type="WBParaSite" id="ALUE_0001861101-mRNA-1"/>
    </source>
</evidence>
<name>A0A0M3IJ31_ASCLU</name>
<organism evidence="2 3">
    <name type="scientific">Ascaris lumbricoides</name>
    <name type="common">Giant roundworm</name>
    <dbReference type="NCBI Taxonomy" id="6252"/>
    <lineage>
        <taxon>Eukaryota</taxon>
        <taxon>Metazoa</taxon>
        <taxon>Ecdysozoa</taxon>
        <taxon>Nematoda</taxon>
        <taxon>Chromadorea</taxon>
        <taxon>Rhabditida</taxon>
        <taxon>Spirurina</taxon>
        <taxon>Ascaridomorpha</taxon>
        <taxon>Ascaridoidea</taxon>
        <taxon>Ascarididae</taxon>
        <taxon>Ascaris</taxon>
    </lineage>
</organism>
<dbReference type="AlphaFoldDB" id="A0A0M3IJ31"/>
<evidence type="ECO:0000313" key="2">
    <source>
        <dbReference type="Proteomes" id="UP000036681"/>
    </source>
</evidence>
<keyword evidence="2" id="KW-1185">Reference proteome</keyword>
<protein>
    <submittedName>
        <fullName evidence="3">ZM domain-containing protein</fullName>
    </submittedName>
</protein>
<accession>A0A0M3IJ31</accession>
<sequence length="115" mass="12754">MRQNSASNLDPYKRPPLPPINADKQHHFAVSADGYQGSYLPPHRLAPIRLQDGDTAATVRQMQADGLHRTQNNIQQDELFGIQIAGIRGVPMIEVSDDQRRELPTPTTLIESAST</sequence>
<reference evidence="3" key="1">
    <citation type="submission" date="2017-02" db="UniProtKB">
        <authorList>
            <consortium name="WormBaseParasite"/>
        </authorList>
    </citation>
    <scope>IDENTIFICATION</scope>
</reference>
<feature type="region of interest" description="Disordered" evidence="1">
    <location>
        <begin position="96"/>
        <end position="115"/>
    </location>
</feature>
<proteinExistence type="predicted"/>
<feature type="region of interest" description="Disordered" evidence="1">
    <location>
        <begin position="1"/>
        <end position="24"/>
    </location>
</feature>
<dbReference type="WBParaSite" id="ALUE_0001861101-mRNA-1">
    <property type="protein sequence ID" value="ALUE_0001861101-mRNA-1"/>
    <property type="gene ID" value="ALUE_0001861101"/>
</dbReference>